<dbReference type="InterPro" id="IPR017853">
    <property type="entry name" value="GH"/>
</dbReference>
<feature type="domain" description="Ion transport" evidence="16">
    <location>
        <begin position="1452"/>
        <end position="1722"/>
    </location>
</feature>
<dbReference type="Pfam" id="PF00520">
    <property type="entry name" value="Ion_trans"/>
    <property type="match status" value="4"/>
</dbReference>
<evidence type="ECO:0000256" key="12">
    <source>
        <dbReference type="ARBA" id="ARBA00023180"/>
    </source>
</evidence>
<dbReference type="GO" id="GO:0006665">
    <property type="term" value="P:sphingolipid metabolic process"/>
    <property type="evidence" value="ECO:0007669"/>
    <property type="project" value="InterPro"/>
</dbReference>
<evidence type="ECO:0000256" key="4">
    <source>
        <dbReference type="ARBA" id="ARBA00022692"/>
    </source>
</evidence>
<feature type="domain" description="Ion transport" evidence="16">
    <location>
        <begin position="105"/>
        <end position="440"/>
    </location>
</feature>
<protein>
    <submittedName>
        <fullName evidence="18">Uncharacterized protein</fullName>
    </submittedName>
</protein>
<feature type="compositionally biased region" description="Acidic residues" evidence="14">
    <location>
        <begin position="864"/>
        <end position="877"/>
    </location>
</feature>
<feature type="domain" description="Glycosyl hydrolase family 30 TIM-barrel" evidence="17">
    <location>
        <begin position="2019"/>
        <end position="2369"/>
    </location>
</feature>
<feature type="region of interest" description="Disordered" evidence="14">
    <location>
        <begin position="458"/>
        <end position="480"/>
    </location>
</feature>
<evidence type="ECO:0000256" key="2">
    <source>
        <dbReference type="ARBA" id="ARBA00005382"/>
    </source>
</evidence>
<feature type="compositionally biased region" description="Acidic residues" evidence="14">
    <location>
        <begin position="1894"/>
        <end position="1908"/>
    </location>
</feature>
<evidence type="ECO:0000256" key="14">
    <source>
        <dbReference type="SAM" id="MobiDB-lite"/>
    </source>
</evidence>
<feature type="transmembrane region" description="Helical" evidence="15">
    <location>
        <begin position="1486"/>
        <end position="1506"/>
    </location>
</feature>
<evidence type="ECO:0000313" key="18">
    <source>
        <dbReference type="EMBL" id="KAF4672946.1"/>
    </source>
</evidence>
<feature type="transmembrane region" description="Helical" evidence="15">
    <location>
        <begin position="107"/>
        <end position="125"/>
    </location>
</feature>
<evidence type="ECO:0000259" key="17">
    <source>
        <dbReference type="Pfam" id="PF02055"/>
    </source>
</evidence>
<keyword evidence="4 15" id="KW-0812">Transmembrane</keyword>
<feature type="region of interest" description="Disordered" evidence="14">
    <location>
        <begin position="854"/>
        <end position="878"/>
    </location>
</feature>
<evidence type="ECO:0000256" key="1">
    <source>
        <dbReference type="ARBA" id="ARBA00004141"/>
    </source>
</evidence>
<dbReference type="EMBL" id="JAAPAO010000095">
    <property type="protein sequence ID" value="KAF4672946.1"/>
    <property type="molecule type" value="Genomic_DNA"/>
</dbReference>
<evidence type="ECO:0000259" key="16">
    <source>
        <dbReference type="Pfam" id="PF00520"/>
    </source>
</evidence>
<dbReference type="InterPro" id="IPR043203">
    <property type="entry name" value="VGCC_Ca_Na"/>
</dbReference>
<feature type="compositionally biased region" description="Polar residues" evidence="14">
    <location>
        <begin position="8"/>
        <end position="25"/>
    </location>
</feature>
<keyword evidence="12" id="KW-0325">Glycoprotein</keyword>
<evidence type="ECO:0000256" key="11">
    <source>
        <dbReference type="ARBA" id="ARBA00023136"/>
    </source>
</evidence>
<feature type="transmembrane region" description="Helical" evidence="15">
    <location>
        <begin position="234"/>
        <end position="256"/>
    </location>
</feature>
<dbReference type="Proteomes" id="UP000591131">
    <property type="component" value="Unassembled WGS sequence"/>
</dbReference>
<dbReference type="GO" id="GO:0005248">
    <property type="term" value="F:voltage-gated sodium channel activity"/>
    <property type="evidence" value="ECO:0007669"/>
    <property type="project" value="TreeGrafter"/>
</dbReference>
<dbReference type="InterPro" id="IPR001139">
    <property type="entry name" value="Glyco_hydro_30"/>
</dbReference>
<dbReference type="GO" id="GO:0004348">
    <property type="term" value="F:glucosylceramidase activity"/>
    <property type="evidence" value="ECO:0007669"/>
    <property type="project" value="InterPro"/>
</dbReference>
<dbReference type="Pfam" id="PF02055">
    <property type="entry name" value="Glyco_hydro_30"/>
    <property type="match status" value="1"/>
</dbReference>
<feature type="transmembrane region" description="Helical" evidence="15">
    <location>
        <begin position="953"/>
        <end position="971"/>
    </location>
</feature>
<feature type="transmembrane region" description="Helical" evidence="15">
    <location>
        <begin position="525"/>
        <end position="543"/>
    </location>
</feature>
<feature type="transmembrane region" description="Helical" evidence="15">
    <location>
        <begin position="1518"/>
        <end position="1546"/>
    </location>
</feature>
<evidence type="ECO:0000256" key="13">
    <source>
        <dbReference type="ARBA" id="ARBA00023303"/>
    </source>
</evidence>
<keyword evidence="8" id="KW-0851">Voltage-gated channel</keyword>
<feature type="transmembrane region" description="Helical" evidence="15">
    <location>
        <begin position="648"/>
        <end position="671"/>
    </location>
</feature>
<feature type="transmembrane region" description="Helical" evidence="15">
    <location>
        <begin position="1456"/>
        <end position="1474"/>
    </location>
</feature>
<gene>
    <name evidence="18" type="ORF">FOL47_011216</name>
</gene>
<feature type="transmembrane region" description="Helical" evidence="15">
    <location>
        <begin position="991"/>
        <end position="1012"/>
    </location>
</feature>
<feature type="transmembrane region" description="Helical" evidence="15">
    <location>
        <begin position="405"/>
        <end position="431"/>
    </location>
</feature>
<feature type="transmembrane region" description="Helical" evidence="15">
    <location>
        <begin position="1689"/>
        <end position="1712"/>
    </location>
</feature>
<dbReference type="InterPro" id="IPR033453">
    <property type="entry name" value="Glyco_hydro_30_TIM-barrel"/>
</dbReference>
<dbReference type="PANTHER" id="PTHR10037">
    <property type="entry name" value="VOLTAGE-GATED CATION CHANNEL CALCIUM AND SODIUM"/>
    <property type="match status" value="1"/>
</dbReference>
<comment type="caution">
    <text evidence="18">The sequence shown here is derived from an EMBL/GenBank/DDBJ whole genome shotgun (WGS) entry which is preliminary data.</text>
</comment>
<keyword evidence="5" id="KW-0732">Signal</keyword>
<dbReference type="InterPro" id="IPR005821">
    <property type="entry name" value="Ion_trans_dom"/>
</dbReference>
<feature type="region of interest" description="Disordered" evidence="14">
    <location>
        <begin position="1"/>
        <end position="25"/>
    </location>
</feature>
<feature type="transmembrane region" description="Helical" evidence="15">
    <location>
        <begin position="145"/>
        <end position="164"/>
    </location>
</feature>
<feature type="transmembrane region" description="Helical" evidence="15">
    <location>
        <begin position="743"/>
        <end position="766"/>
    </location>
</feature>
<dbReference type="GO" id="GO:0001518">
    <property type="term" value="C:voltage-gated sodium channel complex"/>
    <property type="evidence" value="ECO:0007669"/>
    <property type="project" value="TreeGrafter"/>
</dbReference>
<evidence type="ECO:0000256" key="15">
    <source>
        <dbReference type="SAM" id="Phobius"/>
    </source>
</evidence>
<evidence type="ECO:0000256" key="10">
    <source>
        <dbReference type="ARBA" id="ARBA00023065"/>
    </source>
</evidence>
<keyword evidence="19" id="KW-1185">Reference proteome</keyword>
<dbReference type="OrthoDB" id="193091at2759"/>
<dbReference type="FunFam" id="1.20.120.350:FF:000009">
    <property type="entry name" value="Voltage-dependent T-type calcium channel subunit alpha"/>
    <property type="match status" value="1"/>
</dbReference>
<dbReference type="PANTHER" id="PTHR10037:SF62">
    <property type="entry name" value="SODIUM CHANNEL PROTEIN 60E"/>
    <property type="match status" value="1"/>
</dbReference>
<evidence type="ECO:0000256" key="5">
    <source>
        <dbReference type="ARBA" id="ARBA00022729"/>
    </source>
</evidence>
<feature type="transmembrane region" description="Helical" evidence="15">
    <location>
        <begin position="1085"/>
        <end position="1104"/>
    </location>
</feature>
<dbReference type="Gene3D" id="3.20.20.80">
    <property type="entry name" value="Glycosidases"/>
    <property type="match status" value="1"/>
</dbReference>
<dbReference type="PRINTS" id="PR00843">
    <property type="entry name" value="GLHYDRLASE30"/>
</dbReference>
<evidence type="ECO:0000256" key="9">
    <source>
        <dbReference type="ARBA" id="ARBA00022989"/>
    </source>
</evidence>
<proteinExistence type="inferred from homology"/>
<keyword evidence="3" id="KW-0813">Transport</keyword>
<organism evidence="18 19">
    <name type="scientific">Perkinsus chesapeaki</name>
    <name type="common">Clam parasite</name>
    <name type="synonym">Perkinsus andrewsi</name>
    <dbReference type="NCBI Taxonomy" id="330153"/>
    <lineage>
        <taxon>Eukaryota</taxon>
        <taxon>Sar</taxon>
        <taxon>Alveolata</taxon>
        <taxon>Perkinsozoa</taxon>
        <taxon>Perkinsea</taxon>
        <taxon>Perkinsida</taxon>
        <taxon>Perkinsidae</taxon>
        <taxon>Perkinsus</taxon>
    </lineage>
</organism>
<dbReference type="Gene3D" id="1.10.287.70">
    <property type="match status" value="5"/>
</dbReference>
<feature type="region of interest" description="Disordered" evidence="14">
    <location>
        <begin position="1939"/>
        <end position="1978"/>
    </location>
</feature>
<feature type="compositionally biased region" description="Low complexity" evidence="14">
    <location>
        <begin position="1950"/>
        <end position="1974"/>
    </location>
</feature>
<keyword evidence="9 15" id="KW-1133">Transmembrane helix</keyword>
<evidence type="ECO:0000256" key="7">
    <source>
        <dbReference type="ARBA" id="ARBA00022801"/>
    </source>
</evidence>
<dbReference type="SUPFAM" id="SSF81324">
    <property type="entry name" value="Voltage-gated potassium channels"/>
    <property type="match status" value="4"/>
</dbReference>
<keyword evidence="6" id="KW-0677">Repeat</keyword>
<accession>A0A7J6MNG9</accession>
<comment type="subcellular location">
    <subcellularLocation>
        <location evidence="1">Membrane</location>
        <topology evidence="1">Multi-pass membrane protein</topology>
    </subcellularLocation>
</comment>
<feature type="region of interest" description="Disordered" evidence="14">
    <location>
        <begin position="1877"/>
        <end position="1916"/>
    </location>
</feature>
<keyword evidence="7" id="KW-0378">Hydrolase</keyword>
<evidence type="ECO:0000313" key="19">
    <source>
        <dbReference type="Proteomes" id="UP000591131"/>
    </source>
</evidence>
<keyword evidence="13" id="KW-0407">Ion channel</keyword>
<feature type="transmembrane region" description="Helical" evidence="15">
    <location>
        <begin position="1368"/>
        <end position="1393"/>
    </location>
</feature>
<feature type="domain" description="Ion transport" evidence="16">
    <location>
        <begin position="525"/>
        <end position="773"/>
    </location>
</feature>
<dbReference type="InterPro" id="IPR027359">
    <property type="entry name" value="Volt_channel_dom_sf"/>
</dbReference>
<feature type="transmembrane region" description="Helical" evidence="15">
    <location>
        <begin position="176"/>
        <end position="195"/>
    </location>
</feature>
<feature type="transmembrane region" description="Helical" evidence="15">
    <location>
        <begin position="1582"/>
        <end position="1602"/>
    </location>
</feature>
<feature type="domain" description="Ion transport" evidence="16">
    <location>
        <begin position="952"/>
        <end position="1402"/>
    </location>
</feature>
<evidence type="ECO:0000256" key="6">
    <source>
        <dbReference type="ARBA" id="ARBA00022737"/>
    </source>
</evidence>
<reference evidence="18 19" key="1">
    <citation type="submission" date="2020-04" db="EMBL/GenBank/DDBJ databases">
        <title>Perkinsus chesapeaki whole genome sequence.</title>
        <authorList>
            <person name="Bogema D.R."/>
        </authorList>
    </citation>
    <scope>NUCLEOTIDE SEQUENCE [LARGE SCALE GENOMIC DNA]</scope>
    <source>
        <strain evidence="18">ATCC PRA-425</strain>
    </source>
</reference>
<evidence type="ECO:0000256" key="8">
    <source>
        <dbReference type="ARBA" id="ARBA00022882"/>
    </source>
</evidence>
<dbReference type="Gene3D" id="1.20.120.350">
    <property type="entry name" value="Voltage-gated potassium channels. Chain C"/>
    <property type="match status" value="4"/>
</dbReference>
<dbReference type="FunFam" id="1.20.120.350:FF:000095">
    <property type="entry name" value="Voltage-gated Ca2+ channel, alpha subunit"/>
    <property type="match status" value="1"/>
</dbReference>
<dbReference type="FunFam" id="1.10.287.70:FF:000117">
    <property type="entry name" value="Voltage-gated Ca2+ channel, alpha subunit"/>
    <property type="match status" value="1"/>
</dbReference>
<sequence>MSVVPGVGQSNALNEGTPPQTAQRLSITESVSSSRRGSNAMQKVYFNFELFGEKLVCEKTIDPYGIYHQVLVDVGGKKKHLCEDSCYVFNINNKIRLFTIWLVEWRWFQRFILSLIVLNSILIAIEDKRDTDNKINQIGATADSLLLALFTAECLLKIVAWGLIKEKATYLRDGWNWLDFIVVVTGLLSLVNLGGDTDLSVLRVFRVLRPLRSLTVLKEMRVLVNTVLLSIPRLANVAGTAMFILVVFGIMGINFWGGVLDRMCRLTPHPVLVDVNGSTVQSVLPAISSPQEYCWQWEVDPSQSRLCGGRYSCLPDTYCGSNYVEDQTEAFRPVFMVNGSSISGGGMGGYQWCESTLTPTDSADFNFRITRFDSLPGAALTVFQSITLEGWTDVMYLLQDSHSDWFASVYFIILIIVGSFFLLNVALAVVWDAFSSIEEENRLAAAKRVKKEAKKALRKASKDRGMGKPAAGAMSSGDRAEEKKQGFATKATAKTGSTLMVMQLMDDETAHPIITKIRHLVFSDWFVNIIMFFITANVIVMMFDSYPPPPYKISAILTVLNQIFTVVFVIEFILLHLALGPKRYWTKLVTAFDGFIVITSLLELFLANGSSVMTALRGFRLLRIFKLAKKWTSFRVLLKSIAHTVKSMGNFCILLGLMMFVFTLMGMSLFATKLRMDADGKKISDDLLAPWPRSQCPGGGYDCVPRSHFDTFLWSLITVFQILTGENWNTVMYDAVLAVGWGAVWFFIALVIFGQSVILNLFLAILMSKFEESSATIREQELARAKSRSQLSALLKERKKHAGGLPLSEALSPDCPQDDPSPRTLAVRSMIGMENHGGLASPSFEQALEASKDPIPVNVVPSEMDSDDDDNDEEDDERLPGLIRKEPTVNFADNATFHRTDESNEIIKRASKESVDPKSLHTREPWPWGHSMLLFSQSSHFRRRCIKVAKSPLFDNFIIICIVISSAFMAIDSPLQDPGSAVAIFLDIMNKLFSFIFLIEMLIKWVAMGVLFNKGAYWRNSWNVLDGVVVIVSMVDLLPLGADVSVLKTLRMLRALRPLRVISRNPNLRLVVNTLFKSMPELCNLLIVGGLFFLIFGLFGLSYFKGKFYTCQVGDPESMSLVEWQYQDRTGMLVTPMCLNRTTGDLFTANEALGGPAQCGGGVPWTRATSDTPVCVASCGSQYDRSEACPPLLTLDVYPNICTLHPESSTARRLESAEIVDSVEWRGAMERSIMPCDRCSSRYCSGAFQADDHKVNSCRDECENHPYFCTDTCGTSGVFDGGDCGTCIEACVAACVCPDYCKPVIKDAANCVEQGGQWLNMHQHFDNIAVSMMTLFEISTTEGWVDVMYAGTDATEVYGQPRRDNAELWGLFFVLFMLIGSLFILNLCVGVIVDNFNKMKAQGNSLLLTEAQQKWIELQKQLYTKKIFLELAHIKDLPMSRRKMYFFCSSSKFESFIMSCIILNTVIMGMKVFPSPSEGYETTLAVFNYLFAFVFTVEAVLKLYATRWWYFYDSWNCFDFICVVATAAGILVDLLSTITIGTLMSAIRIFRIARLFRLVRFAKGLNQLFIAFILSIPKLFNVAILLLLLLFLFTVLGVRLFAATQFSGSHDDHANFRNFYRGFMTLVRCMTGESWNEIMHSLTKGSDFFGHVLHRPCVDSYDITADNYAQLQEKCLIDNPVQCGSPVSFVFFLSYTCIITFVVLNLVIAVILEGFEDSTKSAEKDVVNKCIDVWKQFDPHFDMEIPIDSAIVFMETVNSEMMRDNPDLRKRMMKYRLERGGGTLYRSIPLKQAHFLRMQIKSNKKVHFLNAVSSALRMMMVRDDSSLMEEILSIESGKHASRETQQIAKVRDMIMSQANVSERRGSFVVHKMGPTRTSKIGRLFSPKEPCSPDEPVDDEDEEDEDEPPVESGQPGAEHLHQAYSDTHLVQHVAASKIQHSFRDSSGGGSTTTSAPVASTTSSSPAVSSTSTTGPPLGGVAYVTSENGDNMTRRDVKVEPGRASNYHVKLNAGLLNSRAVEGFGAAFTAASGVNYKKLSDENKKKLIELYFGESGIGYTMGRIPINSCDFSPYSYNFDNVSDDFNLDHFDDSLKGDVDNGMTDMIHDALATTSLKLFGSPWSPPYWMKAGNHSMVGSSNPCLKNDTRYHKAWAHYFVKWIQSYEKKNISIWGVTQQNEPEFFSNEKWEACSYDPGNQTAFIRDYLGPALNATFSDRVKLMFMDYTKDHLMKTSDAVLGDPEAAKYIYGAGIHWYTFDQVENLDGFKAKYGEKYALLGTEACTCSYDYVLFNTPWKRAARYVHGVMVDFIRGGATGWVEWNLLLDEIAAEDNRGGPNHAGNNCYAHIHIDDSNQLVIHPSYYAFGHITKFVRPGGRMVTSLEVSESKSSTIPFINTLEAIAFVNEAKTELQVIVLSSQESDVSDLVVEAELPSGDFRTIHVVDHFNIDLKHFESKIVLLFGNP</sequence>
<evidence type="ECO:0000256" key="3">
    <source>
        <dbReference type="ARBA" id="ARBA00022448"/>
    </source>
</evidence>
<feature type="region of interest" description="Disordered" evidence="14">
    <location>
        <begin position="805"/>
        <end position="824"/>
    </location>
</feature>
<name>A0A7J6MNG9_PERCH</name>
<keyword evidence="11 15" id="KW-0472">Membrane</keyword>
<feature type="transmembrane region" description="Helical" evidence="15">
    <location>
        <begin position="555"/>
        <end position="575"/>
    </location>
</feature>
<dbReference type="SUPFAM" id="SSF51445">
    <property type="entry name" value="(Trans)glycosidases"/>
    <property type="match status" value="1"/>
</dbReference>
<keyword evidence="10" id="KW-0406">Ion transport</keyword>
<comment type="similarity">
    <text evidence="2">Belongs to the glycosyl hydrolase 30 family.</text>
</comment>